<keyword evidence="2 4" id="KW-0238">DNA-binding</keyword>
<feature type="DNA-binding region" description="H-T-H motif" evidence="4">
    <location>
        <begin position="31"/>
        <end position="50"/>
    </location>
</feature>
<gene>
    <name evidence="6" type="ORF">JOF46_000576</name>
</gene>
<dbReference type="Gene3D" id="1.10.357.10">
    <property type="entry name" value="Tetracycline Repressor, domain 2"/>
    <property type="match status" value="1"/>
</dbReference>
<reference evidence="6 7" key="1">
    <citation type="submission" date="2021-03" db="EMBL/GenBank/DDBJ databases">
        <title>Sequencing the genomes of 1000 actinobacteria strains.</title>
        <authorList>
            <person name="Klenk H.-P."/>
        </authorList>
    </citation>
    <scope>NUCLEOTIDE SEQUENCE [LARGE SCALE GENOMIC DNA]</scope>
    <source>
        <strain evidence="6 7">DSM 15454</strain>
    </source>
</reference>
<evidence type="ECO:0000256" key="3">
    <source>
        <dbReference type="ARBA" id="ARBA00023163"/>
    </source>
</evidence>
<proteinExistence type="predicted"/>
<dbReference type="PRINTS" id="PR00455">
    <property type="entry name" value="HTHTETR"/>
</dbReference>
<evidence type="ECO:0000313" key="7">
    <source>
        <dbReference type="Proteomes" id="UP000766570"/>
    </source>
</evidence>
<dbReference type="InterPro" id="IPR050109">
    <property type="entry name" value="HTH-type_TetR-like_transc_reg"/>
</dbReference>
<dbReference type="Pfam" id="PF00440">
    <property type="entry name" value="TetR_N"/>
    <property type="match status" value="1"/>
</dbReference>
<protein>
    <submittedName>
        <fullName evidence="6">AcrR family transcriptional regulator</fullName>
    </submittedName>
</protein>
<keyword evidence="7" id="KW-1185">Reference proteome</keyword>
<feature type="domain" description="HTH tetR-type" evidence="5">
    <location>
        <begin position="8"/>
        <end position="68"/>
    </location>
</feature>
<keyword evidence="3" id="KW-0804">Transcription</keyword>
<evidence type="ECO:0000256" key="1">
    <source>
        <dbReference type="ARBA" id="ARBA00023015"/>
    </source>
</evidence>
<evidence type="ECO:0000256" key="2">
    <source>
        <dbReference type="ARBA" id="ARBA00023125"/>
    </source>
</evidence>
<dbReference type="RefSeq" id="WP_209905949.1">
    <property type="nucleotide sequence ID" value="NZ_BAAAMI010000019.1"/>
</dbReference>
<accession>A0ABS4W8Y5</accession>
<organism evidence="6 7">
    <name type="scientific">Paeniglutamicibacter psychrophenolicus</name>
    <dbReference type="NCBI Taxonomy" id="257454"/>
    <lineage>
        <taxon>Bacteria</taxon>
        <taxon>Bacillati</taxon>
        <taxon>Actinomycetota</taxon>
        <taxon>Actinomycetes</taxon>
        <taxon>Micrococcales</taxon>
        <taxon>Micrococcaceae</taxon>
        <taxon>Paeniglutamicibacter</taxon>
    </lineage>
</organism>
<comment type="caution">
    <text evidence="6">The sequence shown here is derived from an EMBL/GenBank/DDBJ whole genome shotgun (WGS) entry which is preliminary data.</text>
</comment>
<sequence length="205" mass="22585">MDAADRILRRRASLLDAALELFGTQGYLATSVKDLCTQAELTERYFYESFPRREDLLLDVYSGLVERVFTLTIAAMETAGDDRLVRARLGLEAFIRFLLEDARRARVVLIEVVGVSPVVEDSRNAVMHRFAQVILGAFLTPPEGDPAAATLPPEELGMMATALVGAVNHVLADSLAREGRPDPGMLVRVCVRLFEASYSSIFPRG</sequence>
<dbReference type="Proteomes" id="UP000766570">
    <property type="component" value="Unassembled WGS sequence"/>
</dbReference>
<dbReference type="InterPro" id="IPR001647">
    <property type="entry name" value="HTH_TetR"/>
</dbReference>
<dbReference type="EMBL" id="JAGIOE010000001">
    <property type="protein sequence ID" value="MBP2372664.1"/>
    <property type="molecule type" value="Genomic_DNA"/>
</dbReference>
<evidence type="ECO:0000313" key="6">
    <source>
        <dbReference type="EMBL" id="MBP2372664.1"/>
    </source>
</evidence>
<dbReference type="InterPro" id="IPR009057">
    <property type="entry name" value="Homeodomain-like_sf"/>
</dbReference>
<keyword evidence="1" id="KW-0805">Transcription regulation</keyword>
<dbReference type="PROSITE" id="PS50977">
    <property type="entry name" value="HTH_TETR_2"/>
    <property type="match status" value="1"/>
</dbReference>
<evidence type="ECO:0000259" key="5">
    <source>
        <dbReference type="PROSITE" id="PS50977"/>
    </source>
</evidence>
<dbReference type="PANTHER" id="PTHR30055:SF234">
    <property type="entry name" value="HTH-TYPE TRANSCRIPTIONAL REGULATOR BETI"/>
    <property type="match status" value="1"/>
</dbReference>
<name>A0ABS4W8Y5_9MICC</name>
<evidence type="ECO:0000256" key="4">
    <source>
        <dbReference type="PROSITE-ProRule" id="PRU00335"/>
    </source>
</evidence>
<dbReference type="SUPFAM" id="SSF46689">
    <property type="entry name" value="Homeodomain-like"/>
    <property type="match status" value="1"/>
</dbReference>
<dbReference type="PANTHER" id="PTHR30055">
    <property type="entry name" value="HTH-TYPE TRANSCRIPTIONAL REGULATOR RUTR"/>
    <property type="match status" value="1"/>
</dbReference>